<comment type="caution">
    <text evidence="8">The sequence shown here is derived from an EMBL/GenBank/DDBJ whole genome shotgun (WGS) entry which is preliminary data.</text>
</comment>
<evidence type="ECO:0000256" key="7">
    <source>
        <dbReference type="ARBA" id="ARBA00023136"/>
    </source>
</evidence>
<dbReference type="InterPro" id="IPR034804">
    <property type="entry name" value="SQR/QFR_C/D"/>
</dbReference>
<dbReference type="Proteomes" id="UP000650833">
    <property type="component" value="Unassembled WGS sequence"/>
</dbReference>
<gene>
    <name evidence="8" type="ORF">INT46_002733</name>
</gene>
<protein>
    <recommendedName>
        <fullName evidence="10">Succinate dehydrogenase subunit C</fullName>
    </recommendedName>
</protein>
<dbReference type="GO" id="GO:0006099">
    <property type="term" value="P:tricarboxylic acid cycle"/>
    <property type="evidence" value="ECO:0007669"/>
    <property type="project" value="InterPro"/>
</dbReference>
<accession>A0A8H7QW69</accession>
<keyword evidence="7" id="KW-0472">Membrane</keyword>
<dbReference type="PANTHER" id="PTHR10978">
    <property type="entry name" value="SUCCINATE DEHYDROGENASE CYTOCHROME B560 SUBUNIT"/>
    <property type="match status" value="1"/>
</dbReference>
<dbReference type="PANTHER" id="PTHR10978:SF5">
    <property type="entry name" value="SUCCINATE DEHYDROGENASE CYTOCHROME B560 SUBUNIT, MITOCHONDRIAL"/>
    <property type="match status" value="1"/>
</dbReference>
<keyword evidence="6" id="KW-0408">Iron</keyword>
<keyword evidence="5" id="KW-1133">Transmembrane helix</keyword>
<keyword evidence="4" id="KW-0479">Metal-binding</keyword>
<dbReference type="SUPFAM" id="SSF81343">
    <property type="entry name" value="Fumarate reductase respiratory complex transmembrane subunits"/>
    <property type="match status" value="1"/>
</dbReference>
<dbReference type="Gene3D" id="1.20.1300.10">
    <property type="entry name" value="Fumarate reductase/succinate dehydrogenase, transmembrane subunit"/>
    <property type="match status" value="1"/>
</dbReference>
<dbReference type="InterPro" id="IPR014314">
    <property type="entry name" value="Succ_DH_cytb556"/>
</dbReference>
<evidence type="ECO:0008006" key="10">
    <source>
        <dbReference type="Google" id="ProtNLM"/>
    </source>
</evidence>
<keyword evidence="9" id="KW-1185">Reference proteome</keyword>
<proteinExistence type="predicted"/>
<dbReference type="GO" id="GO:0046872">
    <property type="term" value="F:metal ion binding"/>
    <property type="evidence" value="ECO:0007669"/>
    <property type="project" value="UniProtKB-KW"/>
</dbReference>
<dbReference type="NCBIfam" id="TIGR02970">
    <property type="entry name" value="succ_dehyd_cytB"/>
    <property type="match status" value="1"/>
</dbReference>
<sequence>MPTTAFHPFIKTAASNPRPFICQNNLNLGIRHFQATRKVFEQFPNAESNMLRLQRKNRPSSPHLTIYQPQLTWFMSSAHRITGCAMGGTLYLGAIAYLSASVLGYQIDTNTIIYAFGAAPEAAKVSVKVILALPFTFHASNGIRHLIWDARKCLEIKDVYSTGYAVLASTVIGTAYLATM</sequence>
<dbReference type="GO" id="GO:0009055">
    <property type="term" value="F:electron transfer activity"/>
    <property type="evidence" value="ECO:0007669"/>
    <property type="project" value="InterPro"/>
</dbReference>
<organism evidence="8 9">
    <name type="scientific">Mucor plumbeus</name>
    <dbReference type="NCBI Taxonomy" id="97098"/>
    <lineage>
        <taxon>Eukaryota</taxon>
        <taxon>Fungi</taxon>
        <taxon>Fungi incertae sedis</taxon>
        <taxon>Mucoromycota</taxon>
        <taxon>Mucoromycotina</taxon>
        <taxon>Mucoromycetes</taxon>
        <taxon>Mucorales</taxon>
        <taxon>Mucorineae</taxon>
        <taxon>Mucoraceae</taxon>
        <taxon>Mucor</taxon>
    </lineage>
</organism>
<name>A0A8H7QW69_9FUNG</name>
<evidence type="ECO:0000256" key="1">
    <source>
        <dbReference type="ARBA" id="ARBA00004370"/>
    </source>
</evidence>
<dbReference type="Pfam" id="PF01127">
    <property type="entry name" value="Sdh_cyt"/>
    <property type="match status" value="1"/>
</dbReference>
<dbReference type="InterPro" id="IPR000701">
    <property type="entry name" value="SuccDH_FuR_B_TM-su"/>
</dbReference>
<evidence type="ECO:0000256" key="2">
    <source>
        <dbReference type="ARBA" id="ARBA00022617"/>
    </source>
</evidence>
<dbReference type="GO" id="GO:0006121">
    <property type="term" value="P:mitochondrial electron transport, succinate to ubiquinone"/>
    <property type="evidence" value="ECO:0007669"/>
    <property type="project" value="TreeGrafter"/>
</dbReference>
<keyword evidence="2" id="KW-0349">Heme</keyword>
<dbReference type="CDD" id="cd03499">
    <property type="entry name" value="SQR_TypeC_SdhC"/>
    <property type="match status" value="1"/>
</dbReference>
<evidence type="ECO:0000313" key="9">
    <source>
        <dbReference type="Proteomes" id="UP000650833"/>
    </source>
</evidence>
<comment type="subcellular location">
    <subcellularLocation>
        <location evidence="1">Membrane</location>
    </subcellularLocation>
</comment>
<evidence type="ECO:0000313" key="8">
    <source>
        <dbReference type="EMBL" id="KAG2199849.1"/>
    </source>
</evidence>
<evidence type="ECO:0000256" key="3">
    <source>
        <dbReference type="ARBA" id="ARBA00022692"/>
    </source>
</evidence>
<evidence type="ECO:0000256" key="4">
    <source>
        <dbReference type="ARBA" id="ARBA00022723"/>
    </source>
</evidence>
<dbReference type="AlphaFoldDB" id="A0A8H7QW69"/>
<dbReference type="OrthoDB" id="588261at2759"/>
<evidence type="ECO:0000256" key="5">
    <source>
        <dbReference type="ARBA" id="ARBA00022989"/>
    </source>
</evidence>
<reference evidence="8" key="1">
    <citation type="submission" date="2020-12" db="EMBL/GenBank/DDBJ databases">
        <title>Metabolic potential, ecology and presence of endohyphal bacteria is reflected in genomic diversity of Mucoromycotina.</title>
        <authorList>
            <person name="Muszewska A."/>
            <person name="Okrasinska A."/>
            <person name="Steczkiewicz K."/>
            <person name="Drgas O."/>
            <person name="Orlowska M."/>
            <person name="Perlinska-Lenart U."/>
            <person name="Aleksandrzak-Piekarczyk T."/>
            <person name="Szatraj K."/>
            <person name="Zielenkiewicz U."/>
            <person name="Pilsyk S."/>
            <person name="Malc E."/>
            <person name="Mieczkowski P."/>
            <person name="Kruszewska J.S."/>
            <person name="Biernat P."/>
            <person name="Pawlowska J."/>
        </authorList>
    </citation>
    <scope>NUCLEOTIDE SEQUENCE</scope>
    <source>
        <strain evidence="8">CBS 226.32</strain>
    </source>
</reference>
<dbReference type="EMBL" id="JAEPRC010000336">
    <property type="protein sequence ID" value="KAG2199849.1"/>
    <property type="molecule type" value="Genomic_DNA"/>
</dbReference>
<dbReference type="GO" id="GO:0005739">
    <property type="term" value="C:mitochondrion"/>
    <property type="evidence" value="ECO:0007669"/>
    <property type="project" value="GOC"/>
</dbReference>
<evidence type="ECO:0000256" key="6">
    <source>
        <dbReference type="ARBA" id="ARBA00023004"/>
    </source>
</evidence>
<keyword evidence="3" id="KW-0812">Transmembrane</keyword>
<dbReference type="GO" id="GO:0016020">
    <property type="term" value="C:membrane"/>
    <property type="evidence" value="ECO:0007669"/>
    <property type="project" value="UniProtKB-SubCell"/>
</dbReference>